<evidence type="ECO:0000259" key="7">
    <source>
        <dbReference type="PROSITE" id="PS51007"/>
    </source>
</evidence>
<reference evidence="9" key="2">
    <citation type="submission" date="2023-07" db="EMBL/GenBank/DDBJ databases">
        <title>Ancylobacter moscoviensis sp. nov., facultatively methylotrophic bacteria from activated sludge and the reclassification of Starkeya novella (Starkey 1934) Kelly et al. 2000 as Ancylobacter novellus comb. nov., Starkeya koreensis Im et al. 2006 as Ancylobacter koreensis comb.nov., Angulomicrobium tetraedrale Vasil'eva et al. 1986 as Ancylobacter tetraedralis comb. nov., Angulomicrobium amanitiforme Fritz et al. 2004 as Ancylobacter amanitiformis comb. nov. and Methylorhabdus multivorans Doronina et al. 1996 as Ancylobacter multivorans comb. nov. and emended description of the genus Ancylobacter.</title>
        <authorList>
            <person name="Doronina N."/>
            <person name="Chemodurova A."/>
            <person name="Grouzdev D."/>
            <person name="Koziaeva V."/>
            <person name="Shi W."/>
            <person name="Wu L."/>
            <person name="Kaparullina E."/>
        </authorList>
    </citation>
    <scope>NUCLEOTIDE SEQUENCE [LARGE SCALE GENOMIC DNA]</scope>
    <source>
        <strain evidence="9">Jip08</strain>
    </source>
</reference>
<reference evidence="8 9" key="1">
    <citation type="submission" date="2022-04" db="EMBL/GenBank/DDBJ databases">
        <authorList>
            <person name="Grouzdev D.S."/>
            <person name="Pantiukh K.S."/>
            <person name="Krutkina M.S."/>
        </authorList>
    </citation>
    <scope>NUCLEOTIDE SEQUENCE [LARGE SCALE GENOMIC DNA]</scope>
    <source>
        <strain evidence="8 9">Jip08</strain>
    </source>
</reference>
<dbReference type="Gene3D" id="1.10.760.10">
    <property type="entry name" value="Cytochrome c-like domain"/>
    <property type="match status" value="3"/>
</dbReference>
<dbReference type="InterPro" id="IPR036909">
    <property type="entry name" value="Cyt_c-like_dom_sf"/>
</dbReference>
<dbReference type="InterPro" id="IPR009056">
    <property type="entry name" value="Cyt_c-like_dom"/>
</dbReference>
<organism evidence="8 9">
    <name type="scientific">Ancylobacter koreensis</name>
    <dbReference type="NCBI Taxonomy" id="266121"/>
    <lineage>
        <taxon>Bacteria</taxon>
        <taxon>Pseudomonadati</taxon>
        <taxon>Pseudomonadota</taxon>
        <taxon>Alphaproteobacteria</taxon>
        <taxon>Hyphomicrobiales</taxon>
        <taxon>Xanthobacteraceae</taxon>
        <taxon>Ancylobacter</taxon>
    </lineage>
</organism>
<dbReference type="SUPFAM" id="SSF46626">
    <property type="entry name" value="Cytochrome c"/>
    <property type="match status" value="3"/>
</dbReference>
<feature type="domain" description="Cytochrome c" evidence="7">
    <location>
        <begin position="72"/>
        <end position="158"/>
    </location>
</feature>
<accession>A0ABT0DL17</accession>
<sequence length="351" mass="37182">MRIVLTGRRIVAGLGLAVLAGLVVAWSGVVGVGASSGHWRITYHGLHWVMQNSIRTYALFEPEPPADLDGPARIRRAAGHFETACAFCHGSPLNPEPALPTAMTPMPPGLTGAAAKWTPRELSRIVRHGVKYTGMPAWLAPQRSDEVWAMVAFLRALPQMSGEDYRRAAFGQASPEDPALARCARCHGVGGGSSGGAFPMLAGQSEDYLVEALAAYDLGTRPSGFMRLAVDGVSESELRRLARHYASQPGLSEVSVPDGSAGSRIAFEGLPARDVPACESCHGASARRNPSYPRLSGQDAAYLAAALRRMGEDAPLNPRARIMHTIAKRLPDAAIDAVADFYAARGGAPSP</sequence>
<keyword evidence="3 6" id="KW-0479">Metal-binding</keyword>
<name>A0ABT0DL17_9HYPH</name>
<evidence type="ECO:0000256" key="2">
    <source>
        <dbReference type="ARBA" id="ARBA00022617"/>
    </source>
</evidence>
<feature type="domain" description="Cytochrome c" evidence="7">
    <location>
        <begin position="257"/>
        <end position="346"/>
    </location>
</feature>
<dbReference type="Pfam" id="PF13442">
    <property type="entry name" value="Cytochrome_CBB3"/>
    <property type="match status" value="1"/>
</dbReference>
<dbReference type="PANTHER" id="PTHR33751">
    <property type="entry name" value="CBB3-TYPE CYTOCHROME C OXIDASE SUBUNIT FIXP"/>
    <property type="match status" value="1"/>
</dbReference>
<evidence type="ECO:0000313" key="8">
    <source>
        <dbReference type="EMBL" id="MCK0207950.1"/>
    </source>
</evidence>
<keyword evidence="2 6" id="KW-0349">Heme</keyword>
<evidence type="ECO:0000256" key="4">
    <source>
        <dbReference type="ARBA" id="ARBA00022982"/>
    </source>
</evidence>
<keyword evidence="4" id="KW-0249">Electron transport</keyword>
<feature type="domain" description="Cytochrome c" evidence="7">
    <location>
        <begin position="166"/>
        <end position="249"/>
    </location>
</feature>
<keyword evidence="1" id="KW-0813">Transport</keyword>
<dbReference type="EMBL" id="JALKCG010000002">
    <property type="protein sequence ID" value="MCK0207950.1"/>
    <property type="molecule type" value="Genomic_DNA"/>
</dbReference>
<evidence type="ECO:0000256" key="1">
    <source>
        <dbReference type="ARBA" id="ARBA00022448"/>
    </source>
</evidence>
<evidence type="ECO:0000256" key="3">
    <source>
        <dbReference type="ARBA" id="ARBA00022723"/>
    </source>
</evidence>
<dbReference type="RefSeq" id="WP_247199945.1">
    <property type="nucleotide sequence ID" value="NZ_JALKCG010000002.1"/>
</dbReference>
<proteinExistence type="predicted"/>
<protein>
    <submittedName>
        <fullName evidence="8">C-type cytochrome</fullName>
    </submittedName>
</protein>
<evidence type="ECO:0000256" key="6">
    <source>
        <dbReference type="PROSITE-ProRule" id="PRU00433"/>
    </source>
</evidence>
<comment type="caution">
    <text evidence="8">The sequence shown here is derived from an EMBL/GenBank/DDBJ whole genome shotgun (WGS) entry which is preliminary data.</text>
</comment>
<dbReference type="PANTHER" id="PTHR33751:SF9">
    <property type="entry name" value="CYTOCHROME C4"/>
    <property type="match status" value="1"/>
</dbReference>
<evidence type="ECO:0000256" key="5">
    <source>
        <dbReference type="ARBA" id="ARBA00023004"/>
    </source>
</evidence>
<dbReference type="Proteomes" id="UP001202867">
    <property type="component" value="Unassembled WGS sequence"/>
</dbReference>
<keyword evidence="5 6" id="KW-0408">Iron</keyword>
<evidence type="ECO:0000313" key="9">
    <source>
        <dbReference type="Proteomes" id="UP001202867"/>
    </source>
</evidence>
<dbReference type="InterPro" id="IPR050597">
    <property type="entry name" value="Cytochrome_c_Oxidase_Subunit"/>
</dbReference>
<gene>
    <name evidence="8" type="ORF">MWN33_07870</name>
</gene>
<dbReference type="PROSITE" id="PS51007">
    <property type="entry name" value="CYTC"/>
    <property type="match status" value="3"/>
</dbReference>
<keyword evidence="9" id="KW-1185">Reference proteome</keyword>